<reference evidence="5" key="1">
    <citation type="journal article" date="2021" name="Nat. Commun.">
        <title>Genetic determinants of endophytism in the Arabidopsis root mycobiome.</title>
        <authorList>
            <person name="Mesny F."/>
            <person name="Miyauchi S."/>
            <person name="Thiergart T."/>
            <person name="Pickel B."/>
            <person name="Atanasova L."/>
            <person name="Karlsson M."/>
            <person name="Huettel B."/>
            <person name="Barry K.W."/>
            <person name="Haridas S."/>
            <person name="Chen C."/>
            <person name="Bauer D."/>
            <person name="Andreopoulos W."/>
            <person name="Pangilinan J."/>
            <person name="LaButti K."/>
            <person name="Riley R."/>
            <person name="Lipzen A."/>
            <person name="Clum A."/>
            <person name="Drula E."/>
            <person name="Henrissat B."/>
            <person name="Kohler A."/>
            <person name="Grigoriev I.V."/>
            <person name="Martin F.M."/>
            <person name="Hacquard S."/>
        </authorList>
    </citation>
    <scope>NUCLEOTIDE SEQUENCE</scope>
    <source>
        <strain evidence="5">MPI-SDFR-AT-0117</strain>
    </source>
</reference>
<dbReference type="GO" id="GO:0005634">
    <property type="term" value="C:nucleus"/>
    <property type="evidence" value="ECO:0007669"/>
    <property type="project" value="UniProtKB-SubCell"/>
</dbReference>
<dbReference type="CDD" id="cd00067">
    <property type="entry name" value="GAL4"/>
    <property type="match status" value="1"/>
</dbReference>
<evidence type="ECO:0000313" key="5">
    <source>
        <dbReference type="EMBL" id="KAH6689636.1"/>
    </source>
</evidence>
<dbReference type="InterPro" id="IPR001138">
    <property type="entry name" value="Zn2Cys6_DnaBD"/>
</dbReference>
<protein>
    <submittedName>
        <fullName evidence="5">Fungal-specific transcription factor domain-containing protein</fullName>
    </submittedName>
</protein>
<sequence length="481" mass="52450">MPSQRVRVVQGSCWPCKKRRVKCDLTKPVCQRCATAGAACDYNTRLIRWSTRPSVALADASGKIPGTGTMTVTAATAAAARAMRTIERPLVNDEQRALGYFQGRVWPLLTTVPDPCAPPTPFAMQHRVVMLSMCVFAASHRYLQDGRGEELITPARSECLQVLRAQVDGVCNRRSDMLPTLLFAVLLLYLHDGFVEGSASSATLKHSHGVLAILAQLGGLPAVIGRGQESLDMLLSEFASADLTTALLQERAPAFAPDMWPVIDKSSVWWGRDPLGRCSLAGVFEDMAALAIYHDELRSGAEILAVDRVRDFELRLQPIYAPLTAEDLSGTGSDAGSSPLSTASPSTPSPGDIEAVEAFKLVRAFQQTALIYMYRVICGLSAYHPLVQQHVESCLDGLFEVPRSSNIYHCVIMPLYVAGAHAQSPKRREAVVDMVGSIFDDMRFGSVRAIGVALRDVWRGNPDAMSWRTMFSHLSPYAVVL</sequence>
<dbReference type="InterPro" id="IPR021858">
    <property type="entry name" value="Fun_TF"/>
</dbReference>
<evidence type="ECO:0000259" key="4">
    <source>
        <dbReference type="PROSITE" id="PS50048"/>
    </source>
</evidence>
<dbReference type="GO" id="GO:0000981">
    <property type="term" value="F:DNA-binding transcription factor activity, RNA polymerase II-specific"/>
    <property type="evidence" value="ECO:0007669"/>
    <property type="project" value="InterPro"/>
</dbReference>
<evidence type="ECO:0000256" key="1">
    <source>
        <dbReference type="ARBA" id="ARBA00004123"/>
    </source>
</evidence>
<keyword evidence="2" id="KW-0539">Nucleus</keyword>
<dbReference type="Proteomes" id="UP000770015">
    <property type="component" value="Unassembled WGS sequence"/>
</dbReference>
<dbReference type="Pfam" id="PF11951">
    <property type="entry name" value="Fungal_trans_2"/>
    <property type="match status" value="1"/>
</dbReference>
<dbReference type="AlphaFoldDB" id="A0A9P8VDJ5"/>
<dbReference type="EMBL" id="JAGSXJ010000007">
    <property type="protein sequence ID" value="KAH6689636.1"/>
    <property type="molecule type" value="Genomic_DNA"/>
</dbReference>
<dbReference type="PROSITE" id="PS50048">
    <property type="entry name" value="ZN2_CY6_FUNGAL_2"/>
    <property type="match status" value="1"/>
</dbReference>
<comment type="subcellular location">
    <subcellularLocation>
        <location evidence="1">Nucleus</location>
    </subcellularLocation>
</comment>
<dbReference type="PANTHER" id="PTHR37534">
    <property type="entry name" value="TRANSCRIPTIONAL ACTIVATOR PROTEIN UGA3"/>
    <property type="match status" value="1"/>
</dbReference>
<evidence type="ECO:0000256" key="3">
    <source>
        <dbReference type="SAM" id="MobiDB-lite"/>
    </source>
</evidence>
<dbReference type="Pfam" id="PF00172">
    <property type="entry name" value="Zn_clus"/>
    <property type="match status" value="1"/>
</dbReference>
<keyword evidence="6" id="KW-1185">Reference proteome</keyword>
<feature type="region of interest" description="Disordered" evidence="3">
    <location>
        <begin position="327"/>
        <end position="349"/>
    </location>
</feature>
<feature type="domain" description="Zn(2)-C6 fungal-type" evidence="4">
    <location>
        <begin position="12"/>
        <end position="42"/>
    </location>
</feature>
<dbReference type="SMART" id="SM00066">
    <property type="entry name" value="GAL4"/>
    <property type="match status" value="1"/>
</dbReference>
<dbReference type="InterPro" id="IPR036864">
    <property type="entry name" value="Zn2-C6_fun-type_DNA-bd_sf"/>
</dbReference>
<proteinExistence type="predicted"/>
<name>A0A9P8VDJ5_9PEZI</name>
<dbReference type="PANTHER" id="PTHR37534:SF20">
    <property type="entry name" value="PRO1A C6 ZINK-FINGER PROTEIN"/>
    <property type="match status" value="1"/>
</dbReference>
<organism evidence="5 6">
    <name type="scientific">Plectosphaerella plurivora</name>
    <dbReference type="NCBI Taxonomy" id="936078"/>
    <lineage>
        <taxon>Eukaryota</taxon>
        <taxon>Fungi</taxon>
        <taxon>Dikarya</taxon>
        <taxon>Ascomycota</taxon>
        <taxon>Pezizomycotina</taxon>
        <taxon>Sordariomycetes</taxon>
        <taxon>Hypocreomycetidae</taxon>
        <taxon>Glomerellales</taxon>
        <taxon>Plectosphaerellaceae</taxon>
        <taxon>Plectosphaerella</taxon>
    </lineage>
</organism>
<dbReference type="OrthoDB" id="3362851at2759"/>
<dbReference type="Gene3D" id="4.10.240.10">
    <property type="entry name" value="Zn(2)-C6 fungal-type DNA-binding domain"/>
    <property type="match status" value="1"/>
</dbReference>
<evidence type="ECO:0000256" key="2">
    <source>
        <dbReference type="ARBA" id="ARBA00023242"/>
    </source>
</evidence>
<feature type="compositionally biased region" description="Low complexity" evidence="3">
    <location>
        <begin position="335"/>
        <end position="349"/>
    </location>
</feature>
<evidence type="ECO:0000313" key="6">
    <source>
        <dbReference type="Proteomes" id="UP000770015"/>
    </source>
</evidence>
<dbReference type="GO" id="GO:0008270">
    <property type="term" value="F:zinc ion binding"/>
    <property type="evidence" value="ECO:0007669"/>
    <property type="project" value="InterPro"/>
</dbReference>
<comment type="caution">
    <text evidence="5">The sequence shown here is derived from an EMBL/GenBank/DDBJ whole genome shotgun (WGS) entry which is preliminary data.</text>
</comment>
<accession>A0A9P8VDJ5</accession>
<gene>
    <name evidence="5" type="ORF">F5X68DRAFT_74038</name>
</gene>
<dbReference type="SUPFAM" id="SSF57701">
    <property type="entry name" value="Zn2/Cys6 DNA-binding domain"/>
    <property type="match status" value="1"/>
</dbReference>
<dbReference type="PROSITE" id="PS00463">
    <property type="entry name" value="ZN2_CY6_FUNGAL_1"/>
    <property type="match status" value="1"/>
</dbReference>